<dbReference type="PANTHER" id="PTHR13748">
    <property type="entry name" value="COBW-RELATED"/>
    <property type="match status" value="1"/>
</dbReference>
<dbReference type="InterPro" id="IPR027417">
    <property type="entry name" value="P-loop_NTPase"/>
</dbReference>
<feature type="region of interest" description="Disordered" evidence="1">
    <location>
        <begin position="1"/>
        <end position="20"/>
    </location>
</feature>
<dbReference type="EMBL" id="GL376636">
    <property type="status" value="NOT_ANNOTATED_CDS"/>
    <property type="molecule type" value="Genomic_DNA"/>
</dbReference>
<reference evidence="5" key="1">
    <citation type="journal article" date="2010" name="Genome Biol.">
        <title>Genome sequence of the necrotrophic plant pathogen Pythium ultimum reveals original pathogenicity mechanisms and effector repertoire.</title>
        <authorList>
            <person name="Levesque C.A."/>
            <person name="Brouwer H."/>
            <person name="Cano L."/>
            <person name="Hamilton J.P."/>
            <person name="Holt C."/>
            <person name="Huitema E."/>
            <person name="Raffaele S."/>
            <person name="Robideau G.P."/>
            <person name="Thines M."/>
            <person name="Win J."/>
            <person name="Zerillo M.M."/>
            <person name="Beakes G.W."/>
            <person name="Boore J.L."/>
            <person name="Busam D."/>
            <person name="Dumas B."/>
            <person name="Ferriera S."/>
            <person name="Fuerstenberg S.I."/>
            <person name="Gachon C.M."/>
            <person name="Gaulin E."/>
            <person name="Govers F."/>
            <person name="Grenville-Briggs L."/>
            <person name="Horner N."/>
            <person name="Hostetler J."/>
            <person name="Jiang R.H."/>
            <person name="Johnson J."/>
            <person name="Krajaejun T."/>
            <person name="Lin H."/>
            <person name="Meijer H.J."/>
            <person name="Moore B."/>
            <person name="Morris P."/>
            <person name="Phuntmart V."/>
            <person name="Puiu D."/>
            <person name="Shetty J."/>
            <person name="Stajich J.E."/>
            <person name="Tripathy S."/>
            <person name="Wawra S."/>
            <person name="van West P."/>
            <person name="Whitty B.R."/>
            <person name="Coutinho P.M."/>
            <person name="Henrissat B."/>
            <person name="Martin F."/>
            <person name="Thomas P.D."/>
            <person name="Tyler B.M."/>
            <person name="De Vries R.P."/>
            <person name="Kamoun S."/>
            <person name="Yandell M."/>
            <person name="Tisserat N."/>
            <person name="Buell C.R."/>
        </authorList>
    </citation>
    <scope>NUCLEOTIDE SEQUENCE</scope>
    <source>
        <strain evidence="5">DAOM:BR144</strain>
    </source>
</reference>
<keyword evidence="2" id="KW-1133">Transmembrane helix</keyword>
<dbReference type="EnsemblProtists" id="PYU1_T000270">
    <property type="protein sequence ID" value="PYU1_T000270"/>
    <property type="gene ID" value="PYU1_G000270"/>
</dbReference>
<dbReference type="CDD" id="cd03112">
    <property type="entry name" value="CobW-like"/>
    <property type="match status" value="1"/>
</dbReference>
<dbReference type="OMA" id="RGRFHIG"/>
<sequence>MDNNAMEKQSSRFGLPRRPRYARRNTGDHVQLHASLSLLDEYWPLLVLVLVVLFVTFVVANAIALFVQMRREKRIQQKTQRLASTGAAAAQEAAVAADEGGRELHPVPVTILTGFLGSGKTTLLNRILHAPTLPFKIMVLENEIGTISIDHSLLKSDATGKVQDLAADGIFVMQNGCMCCTAANGSKASSSNELERILDYLLRIVNEDGFDYLVVETTGLADPGPIIETFLRLRASRFRLDAVVTMVDTHAANRLWPLEDEDYDFPIELQRQLLYADIVALNKMDLVNDGDVARLKLSIAQINEEARMYKCVNAELDLKHIINVNTFDAVRFREHGAKYSSHDESEGGRGEESARMFARGVHSSDIDTVHFEMEAELDIVKFGEWLTSVVDEYAKAEVLRIKGVLAIANNSHRCIVHWIAMPSKKDSCGV</sequence>
<dbReference type="InterPro" id="IPR036627">
    <property type="entry name" value="CobW-likC_sf"/>
</dbReference>
<reference evidence="4" key="3">
    <citation type="submission" date="2015-02" db="UniProtKB">
        <authorList>
            <consortium name="EnsemblProtists"/>
        </authorList>
    </citation>
    <scope>IDENTIFICATION</scope>
    <source>
        <strain evidence="4">DAOM BR144</strain>
    </source>
</reference>
<organism evidence="4 5">
    <name type="scientific">Globisporangium ultimum (strain ATCC 200006 / CBS 805.95 / DAOM BR144)</name>
    <name type="common">Pythium ultimum</name>
    <dbReference type="NCBI Taxonomy" id="431595"/>
    <lineage>
        <taxon>Eukaryota</taxon>
        <taxon>Sar</taxon>
        <taxon>Stramenopiles</taxon>
        <taxon>Oomycota</taxon>
        <taxon>Peronosporomycetes</taxon>
        <taxon>Pythiales</taxon>
        <taxon>Pythiaceae</taxon>
        <taxon>Globisporangium</taxon>
    </lineage>
</organism>
<evidence type="ECO:0000313" key="5">
    <source>
        <dbReference type="Proteomes" id="UP000019132"/>
    </source>
</evidence>
<dbReference type="Gene3D" id="3.40.50.300">
    <property type="entry name" value="P-loop containing nucleotide triphosphate hydrolases"/>
    <property type="match status" value="1"/>
</dbReference>
<keyword evidence="2" id="KW-0472">Membrane</keyword>
<dbReference type="InterPro" id="IPR051316">
    <property type="entry name" value="Zinc-reg_GTPase_activator"/>
</dbReference>
<dbReference type="Proteomes" id="UP000019132">
    <property type="component" value="Unassembled WGS sequence"/>
</dbReference>
<dbReference type="InParanoid" id="K3W5M9"/>
<dbReference type="Pfam" id="PF02492">
    <property type="entry name" value="cobW"/>
    <property type="match status" value="1"/>
</dbReference>
<evidence type="ECO:0000313" key="4">
    <source>
        <dbReference type="EnsemblProtists" id="PYU1_T000270"/>
    </source>
</evidence>
<feature type="transmembrane region" description="Helical" evidence="2">
    <location>
        <begin position="42"/>
        <end position="67"/>
    </location>
</feature>
<dbReference type="SUPFAM" id="SSF90002">
    <property type="entry name" value="Hypothetical protein YjiA, C-terminal domain"/>
    <property type="match status" value="1"/>
</dbReference>
<dbReference type="GO" id="GO:0005737">
    <property type="term" value="C:cytoplasm"/>
    <property type="evidence" value="ECO:0007669"/>
    <property type="project" value="TreeGrafter"/>
</dbReference>
<dbReference type="SUPFAM" id="SSF52540">
    <property type="entry name" value="P-loop containing nucleoside triphosphate hydrolases"/>
    <property type="match status" value="1"/>
</dbReference>
<dbReference type="HOGENOM" id="CLU_017452_0_2_1"/>
<dbReference type="VEuPathDB" id="FungiDB:PYU1_G000270"/>
<feature type="domain" description="CobW/HypB/UreG nucleotide-binding" evidence="3">
    <location>
        <begin position="108"/>
        <end position="309"/>
    </location>
</feature>
<keyword evidence="2" id="KW-0812">Transmembrane</keyword>
<keyword evidence="5" id="KW-1185">Reference proteome</keyword>
<dbReference type="FunCoup" id="K3W5M9">
    <property type="interactions" value="11"/>
</dbReference>
<accession>K3W5M9</accession>
<protein>
    <recommendedName>
        <fullName evidence="3">CobW/HypB/UreG nucleotide-binding domain-containing protein</fullName>
    </recommendedName>
</protein>
<reference evidence="5" key="2">
    <citation type="submission" date="2010-04" db="EMBL/GenBank/DDBJ databases">
        <authorList>
            <person name="Buell R."/>
            <person name="Hamilton J."/>
            <person name="Hostetler J."/>
        </authorList>
    </citation>
    <scope>NUCLEOTIDE SEQUENCE [LARGE SCALE GENOMIC DNA]</scope>
    <source>
        <strain evidence="5">DAOM:BR144</strain>
    </source>
</reference>
<evidence type="ECO:0000259" key="3">
    <source>
        <dbReference type="Pfam" id="PF02492"/>
    </source>
</evidence>
<dbReference type="eggNOG" id="KOG2743">
    <property type="taxonomic scope" value="Eukaryota"/>
</dbReference>
<dbReference type="AlphaFoldDB" id="K3W5M9"/>
<dbReference type="InterPro" id="IPR003495">
    <property type="entry name" value="CobW/HypB/UreG_nucleotide-bd"/>
</dbReference>
<feature type="compositionally biased region" description="Polar residues" evidence="1">
    <location>
        <begin position="1"/>
        <end position="12"/>
    </location>
</feature>
<evidence type="ECO:0000256" key="1">
    <source>
        <dbReference type="SAM" id="MobiDB-lite"/>
    </source>
</evidence>
<dbReference type="Gene3D" id="3.30.1220.10">
    <property type="entry name" value="CobW-like, C-terminal domain"/>
    <property type="match status" value="1"/>
</dbReference>
<dbReference type="PANTHER" id="PTHR13748:SF62">
    <property type="entry name" value="COBW DOMAIN-CONTAINING PROTEIN"/>
    <property type="match status" value="1"/>
</dbReference>
<evidence type="ECO:0000256" key="2">
    <source>
        <dbReference type="SAM" id="Phobius"/>
    </source>
</evidence>
<dbReference type="STRING" id="431595.K3W5M9"/>
<name>K3W5M9_GLOUD</name>
<proteinExistence type="predicted"/>